<dbReference type="EMBL" id="JAEEGA010000009">
    <property type="protein sequence ID" value="MBP1042276.1"/>
    <property type="molecule type" value="Genomic_DNA"/>
</dbReference>
<feature type="domain" description="HTH araC/xylS-type" evidence="4">
    <location>
        <begin position="193"/>
        <end position="291"/>
    </location>
</feature>
<dbReference type="Gene3D" id="2.60.120.10">
    <property type="entry name" value="Jelly Rolls"/>
    <property type="match status" value="1"/>
</dbReference>
<protein>
    <submittedName>
        <fullName evidence="5">AraC family transcriptional regulator</fullName>
    </submittedName>
</protein>
<gene>
    <name evidence="5" type="ORF">I6N95_14750</name>
</gene>
<keyword evidence="1" id="KW-0805">Transcription regulation</keyword>
<keyword evidence="6" id="KW-1185">Reference proteome</keyword>
<evidence type="ECO:0000256" key="2">
    <source>
        <dbReference type="ARBA" id="ARBA00023125"/>
    </source>
</evidence>
<dbReference type="Pfam" id="PF02311">
    <property type="entry name" value="AraC_binding"/>
    <property type="match status" value="1"/>
</dbReference>
<evidence type="ECO:0000313" key="5">
    <source>
        <dbReference type="EMBL" id="MBP1042276.1"/>
    </source>
</evidence>
<dbReference type="PROSITE" id="PS00041">
    <property type="entry name" value="HTH_ARAC_FAMILY_1"/>
    <property type="match status" value="1"/>
</dbReference>
<dbReference type="InterPro" id="IPR014710">
    <property type="entry name" value="RmlC-like_jellyroll"/>
</dbReference>
<dbReference type="SUPFAM" id="SSF51215">
    <property type="entry name" value="Regulatory protein AraC"/>
    <property type="match status" value="1"/>
</dbReference>
<dbReference type="InterPro" id="IPR003313">
    <property type="entry name" value="AraC-bd"/>
</dbReference>
<dbReference type="PANTHER" id="PTHR43280">
    <property type="entry name" value="ARAC-FAMILY TRANSCRIPTIONAL REGULATOR"/>
    <property type="match status" value="1"/>
</dbReference>
<dbReference type="RefSeq" id="WP_209529296.1">
    <property type="nucleotide sequence ID" value="NZ_JAEEGA010000009.1"/>
</dbReference>
<dbReference type="GO" id="GO:0003700">
    <property type="term" value="F:DNA-binding transcription factor activity"/>
    <property type="evidence" value="ECO:0007669"/>
    <property type="project" value="InterPro"/>
</dbReference>
<keyword evidence="3" id="KW-0804">Transcription</keyword>
<comment type="caution">
    <text evidence="5">The sequence shown here is derived from an EMBL/GenBank/DDBJ whole genome shotgun (WGS) entry which is preliminary data.</text>
</comment>
<dbReference type="Gene3D" id="1.10.10.60">
    <property type="entry name" value="Homeodomain-like"/>
    <property type="match status" value="2"/>
</dbReference>
<name>A0A940PEX3_9ENTE</name>
<dbReference type="GO" id="GO:0043565">
    <property type="term" value="F:sequence-specific DNA binding"/>
    <property type="evidence" value="ECO:0007669"/>
    <property type="project" value="InterPro"/>
</dbReference>
<dbReference type="Pfam" id="PF12833">
    <property type="entry name" value="HTH_18"/>
    <property type="match status" value="1"/>
</dbReference>
<dbReference type="InterPro" id="IPR018062">
    <property type="entry name" value="HTH_AraC-typ_CS"/>
</dbReference>
<dbReference type="PANTHER" id="PTHR43280:SF2">
    <property type="entry name" value="HTH-TYPE TRANSCRIPTIONAL REGULATOR EXSA"/>
    <property type="match status" value="1"/>
</dbReference>
<dbReference type="InterPro" id="IPR009057">
    <property type="entry name" value="Homeodomain-like_sf"/>
</dbReference>
<organism evidence="5 6">
    <name type="scientific">Vagococcus allomyrinae</name>
    <dbReference type="NCBI Taxonomy" id="2794353"/>
    <lineage>
        <taxon>Bacteria</taxon>
        <taxon>Bacillati</taxon>
        <taxon>Bacillota</taxon>
        <taxon>Bacilli</taxon>
        <taxon>Lactobacillales</taxon>
        <taxon>Enterococcaceae</taxon>
        <taxon>Vagococcus</taxon>
    </lineage>
</organism>
<evidence type="ECO:0000259" key="4">
    <source>
        <dbReference type="PROSITE" id="PS01124"/>
    </source>
</evidence>
<evidence type="ECO:0000256" key="1">
    <source>
        <dbReference type="ARBA" id="ARBA00023015"/>
    </source>
</evidence>
<evidence type="ECO:0000313" key="6">
    <source>
        <dbReference type="Proteomes" id="UP000674938"/>
    </source>
</evidence>
<sequence length="295" mass="34333">MTGNQHIFFRENAYHGDADFHFSLYSIHNTDTRKILVHRHWHEEIEIVYVQSGAMRIEIAGEKRTLNAGEIMLIPPEQIHEFTKSGTQNCKFYSLVFQLSLLLSPHSTVIHNKYLRALGHSQRIYCFDQQHPANPLVLALVNHIISLYYEQPFGYELMVSSDLFAFFFHVLQQDVPAIQKDNHLTPTINMRIKKIVNYLEANYSNKITLADMAELIGTSREHFSRFFKNYFQMNFSEYLTTFRVSKATYLLVTTSWSILDVAIASGFNNASYFTNVFTAIMKLTPSAYRKKHQIK</sequence>
<dbReference type="SMART" id="SM00342">
    <property type="entry name" value="HTH_ARAC"/>
    <property type="match status" value="1"/>
</dbReference>
<evidence type="ECO:0000256" key="3">
    <source>
        <dbReference type="ARBA" id="ARBA00023163"/>
    </source>
</evidence>
<dbReference type="InterPro" id="IPR037923">
    <property type="entry name" value="HTH-like"/>
</dbReference>
<accession>A0A940PEX3</accession>
<dbReference type="AlphaFoldDB" id="A0A940PEX3"/>
<dbReference type="InterPro" id="IPR018060">
    <property type="entry name" value="HTH_AraC"/>
</dbReference>
<reference evidence="5" key="1">
    <citation type="submission" date="2020-12" db="EMBL/GenBank/DDBJ databases">
        <title>Vagococcus allomyrinae sp. nov. and Enterococcus lavae sp. nov., isolated from the larvae of Allomyrina dichotoma.</title>
        <authorList>
            <person name="Lee S.D."/>
        </authorList>
    </citation>
    <scope>NUCLEOTIDE SEQUENCE</scope>
    <source>
        <strain evidence="5">BWB3-3</strain>
    </source>
</reference>
<proteinExistence type="predicted"/>
<dbReference type="PROSITE" id="PS01124">
    <property type="entry name" value="HTH_ARAC_FAMILY_2"/>
    <property type="match status" value="1"/>
</dbReference>
<keyword evidence="2" id="KW-0238">DNA-binding</keyword>
<dbReference type="Proteomes" id="UP000674938">
    <property type="component" value="Unassembled WGS sequence"/>
</dbReference>
<dbReference type="SUPFAM" id="SSF46689">
    <property type="entry name" value="Homeodomain-like"/>
    <property type="match status" value="2"/>
</dbReference>